<feature type="compositionally biased region" description="Basic and acidic residues" evidence="1">
    <location>
        <begin position="91"/>
        <end position="102"/>
    </location>
</feature>
<proteinExistence type="predicted"/>
<name>A0ABS8NGC5_9BACT</name>
<feature type="region of interest" description="Disordered" evidence="1">
    <location>
        <begin position="1"/>
        <end position="102"/>
    </location>
</feature>
<gene>
    <name evidence="2" type="ORF">LOC71_09890</name>
</gene>
<feature type="compositionally biased region" description="Basic and acidic residues" evidence="1">
    <location>
        <begin position="1"/>
        <end position="16"/>
    </location>
</feature>
<comment type="caution">
    <text evidence="2">The sequence shown here is derived from an EMBL/GenBank/DDBJ whole genome shotgun (WGS) entry which is preliminary data.</text>
</comment>
<protein>
    <submittedName>
        <fullName evidence="2">Uncharacterized protein</fullName>
    </submittedName>
</protein>
<dbReference type="RefSeq" id="WP_230273429.1">
    <property type="nucleotide sequence ID" value="NZ_JAJKFW010000022.1"/>
</dbReference>
<evidence type="ECO:0000313" key="3">
    <source>
        <dbReference type="Proteomes" id="UP001430306"/>
    </source>
</evidence>
<keyword evidence="3" id="KW-1185">Reference proteome</keyword>
<dbReference type="EMBL" id="JAJKFW010000022">
    <property type="protein sequence ID" value="MCC9642585.1"/>
    <property type="molecule type" value="Genomic_DNA"/>
</dbReference>
<evidence type="ECO:0000313" key="2">
    <source>
        <dbReference type="EMBL" id="MCC9642585.1"/>
    </source>
</evidence>
<organism evidence="2 3">
    <name type="scientific">Rhodopirellula halodulae</name>
    <dbReference type="NCBI Taxonomy" id="2894198"/>
    <lineage>
        <taxon>Bacteria</taxon>
        <taxon>Pseudomonadati</taxon>
        <taxon>Planctomycetota</taxon>
        <taxon>Planctomycetia</taxon>
        <taxon>Pirellulales</taxon>
        <taxon>Pirellulaceae</taxon>
        <taxon>Rhodopirellula</taxon>
    </lineage>
</organism>
<dbReference type="Proteomes" id="UP001430306">
    <property type="component" value="Unassembled WGS sequence"/>
</dbReference>
<evidence type="ECO:0000256" key="1">
    <source>
        <dbReference type="SAM" id="MobiDB-lite"/>
    </source>
</evidence>
<accession>A0ABS8NGC5</accession>
<reference evidence="2" key="1">
    <citation type="submission" date="2021-11" db="EMBL/GenBank/DDBJ databases">
        <title>Genome sequence.</title>
        <authorList>
            <person name="Sun Q."/>
        </authorList>
    </citation>
    <scope>NUCLEOTIDE SEQUENCE</scope>
    <source>
        <strain evidence="2">JC740</strain>
    </source>
</reference>
<sequence>MNDERKFSREAGDHRTPRPKSHIAANPQPGACELGSPEQRATNLLDQIGWRMDAAKQPPKPDTQSGHSDEPAPAEVSQSGPLAESDTADSTAEHPADTDSDT</sequence>